<dbReference type="PANTHER" id="PTHR30086:SF20">
    <property type="entry name" value="ARGININE EXPORTER PROTEIN ARGO-RELATED"/>
    <property type="match status" value="1"/>
</dbReference>
<evidence type="ECO:0000256" key="4">
    <source>
        <dbReference type="ARBA" id="ARBA00022989"/>
    </source>
</evidence>
<dbReference type="PIRSF" id="PIRSF006324">
    <property type="entry name" value="LeuE"/>
    <property type="match status" value="1"/>
</dbReference>
<keyword evidence="4 6" id="KW-1133">Transmembrane helix</keyword>
<keyword evidence="5 6" id="KW-0472">Membrane</keyword>
<feature type="transmembrane region" description="Helical" evidence="6">
    <location>
        <begin position="41"/>
        <end position="65"/>
    </location>
</feature>
<feature type="transmembrane region" description="Helical" evidence="6">
    <location>
        <begin position="6"/>
        <end position="29"/>
    </location>
</feature>
<evidence type="ECO:0000256" key="2">
    <source>
        <dbReference type="ARBA" id="ARBA00022475"/>
    </source>
</evidence>
<reference evidence="7 8" key="1">
    <citation type="submission" date="2021-03" db="EMBL/GenBank/DDBJ databases">
        <title>Antimicrobial resistance genes in bacteria isolated from Japanese honey, and their potential for conferring macrolide and lincosamide resistance in the American foulbrood pathogen Paenibacillus larvae.</title>
        <authorList>
            <person name="Okamoto M."/>
            <person name="Kumagai M."/>
            <person name="Kanamori H."/>
            <person name="Takamatsu D."/>
        </authorList>
    </citation>
    <scope>NUCLEOTIDE SEQUENCE [LARGE SCALE GENOMIC DNA]</scope>
    <source>
        <strain evidence="7 8">J21TS3</strain>
    </source>
</reference>
<keyword evidence="3 6" id="KW-0812">Transmembrane</keyword>
<feature type="transmembrane region" description="Helical" evidence="6">
    <location>
        <begin position="146"/>
        <end position="175"/>
    </location>
</feature>
<protein>
    <submittedName>
        <fullName evidence="7">Lysine transporter LysE</fullName>
    </submittedName>
</protein>
<evidence type="ECO:0000256" key="3">
    <source>
        <dbReference type="ARBA" id="ARBA00022692"/>
    </source>
</evidence>
<keyword evidence="8" id="KW-1185">Reference proteome</keyword>
<evidence type="ECO:0000256" key="1">
    <source>
        <dbReference type="ARBA" id="ARBA00004651"/>
    </source>
</evidence>
<dbReference type="InterPro" id="IPR001123">
    <property type="entry name" value="LeuE-type"/>
</dbReference>
<accession>A0ABQ4LQY2</accession>
<feature type="transmembrane region" description="Helical" evidence="6">
    <location>
        <begin position="71"/>
        <end position="92"/>
    </location>
</feature>
<feature type="transmembrane region" description="Helical" evidence="6">
    <location>
        <begin position="187"/>
        <end position="205"/>
    </location>
</feature>
<dbReference type="PANTHER" id="PTHR30086">
    <property type="entry name" value="ARGININE EXPORTER PROTEIN ARGO"/>
    <property type="match status" value="1"/>
</dbReference>
<comment type="subcellular location">
    <subcellularLocation>
        <location evidence="1">Cell membrane</location>
        <topology evidence="1">Multi-pass membrane protein</topology>
    </subcellularLocation>
</comment>
<evidence type="ECO:0000313" key="7">
    <source>
        <dbReference type="EMBL" id="GIO65674.1"/>
    </source>
</evidence>
<sequence>MVSLATLGAFAVIVIGLFVIPGPAVLLVGSRAVQGGRKAGMIAGLGIAAGDLVHTLFASIGLSAILMTSSIAFNAVKFAGAAYLLYLGVRAIMEKPSDPQLPQVAPQTSAKIFGQAVVIEVLNPKTSLFFLSFLPQFVHPEQGSTLIQFLILGLVFVMLSVIYTSTLAAGIQAIGRAAKRISWLGRWSGKIVGTIYIALGLKVAFQNK</sequence>
<gene>
    <name evidence="7" type="primary">rhtB</name>
    <name evidence="7" type="ORF">J21TS3_04950</name>
</gene>
<dbReference type="EMBL" id="BORW01000001">
    <property type="protein sequence ID" value="GIO65674.1"/>
    <property type="molecule type" value="Genomic_DNA"/>
</dbReference>
<proteinExistence type="predicted"/>
<keyword evidence="2" id="KW-1003">Cell membrane</keyword>
<dbReference type="Proteomes" id="UP000680638">
    <property type="component" value="Unassembled WGS sequence"/>
</dbReference>
<evidence type="ECO:0000256" key="5">
    <source>
        <dbReference type="ARBA" id="ARBA00023136"/>
    </source>
</evidence>
<evidence type="ECO:0000256" key="6">
    <source>
        <dbReference type="SAM" id="Phobius"/>
    </source>
</evidence>
<dbReference type="RefSeq" id="WP_212947304.1">
    <property type="nucleotide sequence ID" value="NZ_BORW01000001.1"/>
</dbReference>
<name>A0ABQ4LQY2_9BACL</name>
<dbReference type="Pfam" id="PF01810">
    <property type="entry name" value="LysE"/>
    <property type="match status" value="1"/>
</dbReference>
<comment type="caution">
    <text evidence="7">The sequence shown here is derived from an EMBL/GenBank/DDBJ whole genome shotgun (WGS) entry which is preliminary data.</text>
</comment>
<organism evidence="7 8">
    <name type="scientific">Paenibacillus cookii</name>
    <dbReference type="NCBI Taxonomy" id="157839"/>
    <lineage>
        <taxon>Bacteria</taxon>
        <taxon>Bacillati</taxon>
        <taxon>Bacillota</taxon>
        <taxon>Bacilli</taxon>
        <taxon>Bacillales</taxon>
        <taxon>Paenibacillaceae</taxon>
        <taxon>Paenibacillus</taxon>
    </lineage>
</organism>
<evidence type="ECO:0000313" key="8">
    <source>
        <dbReference type="Proteomes" id="UP000680638"/>
    </source>
</evidence>